<dbReference type="Gene3D" id="3.40.50.2300">
    <property type="match status" value="1"/>
</dbReference>
<dbReference type="Pfam" id="PF02518">
    <property type="entry name" value="HATPase_c"/>
    <property type="match status" value="1"/>
</dbReference>
<evidence type="ECO:0000313" key="10">
    <source>
        <dbReference type="EMBL" id="MDO3720168.1"/>
    </source>
</evidence>
<dbReference type="InterPro" id="IPR036890">
    <property type="entry name" value="HATPase_C_sf"/>
</dbReference>
<evidence type="ECO:0000259" key="9">
    <source>
        <dbReference type="PROSITE" id="PS50110"/>
    </source>
</evidence>
<dbReference type="Gene3D" id="3.30.565.10">
    <property type="entry name" value="Histidine kinase-like ATPase, C-terminal domain"/>
    <property type="match status" value="1"/>
</dbReference>
<dbReference type="InterPro" id="IPR004358">
    <property type="entry name" value="Sig_transdc_His_kin-like_C"/>
</dbReference>
<evidence type="ECO:0000256" key="4">
    <source>
        <dbReference type="ARBA" id="ARBA00022679"/>
    </source>
</evidence>
<dbReference type="CDD" id="cd00156">
    <property type="entry name" value="REC"/>
    <property type="match status" value="1"/>
</dbReference>
<dbReference type="PROSITE" id="PS50109">
    <property type="entry name" value="HIS_KIN"/>
    <property type="match status" value="1"/>
</dbReference>
<evidence type="ECO:0000256" key="1">
    <source>
        <dbReference type="ARBA" id="ARBA00000085"/>
    </source>
</evidence>
<dbReference type="InterPro" id="IPR001789">
    <property type="entry name" value="Sig_transdc_resp-reg_receiver"/>
</dbReference>
<keyword evidence="4" id="KW-0808">Transferase</keyword>
<dbReference type="SMART" id="SM00448">
    <property type="entry name" value="REC"/>
    <property type="match status" value="1"/>
</dbReference>
<dbReference type="SUPFAM" id="SSF55874">
    <property type="entry name" value="ATPase domain of HSP90 chaperone/DNA topoisomerase II/histidine kinase"/>
    <property type="match status" value="1"/>
</dbReference>
<dbReference type="InterPro" id="IPR003594">
    <property type="entry name" value="HATPase_dom"/>
</dbReference>
<protein>
    <recommendedName>
        <fullName evidence="2">histidine kinase</fullName>
        <ecNumber evidence="2">2.7.13.3</ecNumber>
    </recommendedName>
</protein>
<organism evidence="10 11">
    <name type="scientific">Marinobacter suaedae</name>
    <dbReference type="NCBI Taxonomy" id="3057675"/>
    <lineage>
        <taxon>Bacteria</taxon>
        <taxon>Pseudomonadati</taxon>
        <taxon>Pseudomonadota</taxon>
        <taxon>Gammaproteobacteria</taxon>
        <taxon>Pseudomonadales</taxon>
        <taxon>Marinobacteraceae</taxon>
        <taxon>Marinobacter</taxon>
    </lineage>
</organism>
<dbReference type="Proteomes" id="UP001168640">
    <property type="component" value="Unassembled WGS sequence"/>
</dbReference>
<keyword evidence="7" id="KW-1133">Transmembrane helix</keyword>
<evidence type="ECO:0000313" key="11">
    <source>
        <dbReference type="Proteomes" id="UP001168640"/>
    </source>
</evidence>
<comment type="caution">
    <text evidence="10">The sequence shown here is derived from an EMBL/GenBank/DDBJ whole genome shotgun (WGS) entry which is preliminary data.</text>
</comment>
<keyword evidence="11" id="KW-1185">Reference proteome</keyword>
<reference evidence="10" key="1">
    <citation type="submission" date="2023-07" db="EMBL/GenBank/DDBJ databases">
        <title>Marinobacter sp. chi1 genome sequencing and assembly.</title>
        <authorList>
            <person name="Park S."/>
        </authorList>
    </citation>
    <scope>NUCLEOTIDE SEQUENCE</scope>
    <source>
        <strain evidence="10">Chi1</strain>
    </source>
</reference>
<dbReference type="RefSeq" id="WP_302908439.1">
    <property type="nucleotide sequence ID" value="NZ_JAUMIS010000001.1"/>
</dbReference>
<dbReference type="CDD" id="cd00082">
    <property type="entry name" value="HisKA"/>
    <property type="match status" value="1"/>
</dbReference>
<dbReference type="SMART" id="SM00387">
    <property type="entry name" value="HATPase_c"/>
    <property type="match status" value="1"/>
</dbReference>
<evidence type="ECO:0000256" key="6">
    <source>
        <dbReference type="PROSITE-ProRule" id="PRU00169"/>
    </source>
</evidence>
<keyword evidence="7" id="KW-0472">Membrane</keyword>
<dbReference type="SUPFAM" id="SSF52172">
    <property type="entry name" value="CheY-like"/>
    <property type="match status" value="1"/>
</dbReference>
<dbReference type="Gene3D" id="1.10.287.130">
    <property type="match status" value="1"/>
</dbReference>
<dbReference type="PRINTS" id="PR00344">
    <property type="entry name" value="BCTRLSENSOR"/>
</dbReference>
<keyword evidence="5 10" id="KW-0418">Kinase</keyword>
<feature type="domain" description="Histidine kinase" evidence="8">
    <location>
        <begin position="102"/>
        <end position="314"/>
    </location>
</feature>
<dbReference type="EMBL" id="JAUMIS010000001">
    <property type="protein sequence ID" value="MDO3720168.1"/>
    <property type="molecule type" value="Genomic_DNA"/>
</dbReference>
<dbReference type="EC" id="2.7.13.3" evidence="2"/>
<name>A0ABT8VVZ8_9GAMM</name>
<evidence type="ECO:0000256" key="3">
    <source>
        <dbReference type="ARBA" id="ARBA00022553"/>
    </source>
</evidence>
<keyword evidence="3 6" id="KW-0597">Phosphoprotein</keyword>
<dbReference type="InterPro" id="IPR011006">
    <property type="entry name" value="CheY-like_superfamily"/>
</dbReference>
<dbReference type="InterPro" id="IPR005467">
    <property type="entry name" value="His_kinase_dom"/>
</dbReference>
<dbReference type="PANTHER" id="PTHR43047">
    <property type="entry name" value="TWO-COMPONENT HISTIDINE PROTEIN KINASE"/>
    <property type="match status" value="1"/>
</dbReference>
<feature type="transmembrane region" description="Helical" evidence="7">
    <location>
        <begin position="12"/>
        <end position="31"/>
    </location>
</feature>
<evidence type="ECO:0000256" key="2">
    <source>
        <dbReference type="ARBA" id="ARBA00012438"/>
    </source>
</evidence>
<evidence type="ECO:0000256" key="7">
    <source>
        <dbReference type="SAM" id="Phobius"/>
    </source>
</evidence>
<dbReference type="InterPro" id="IPR036097">
    <property type="entry name" value="HisK_dim/P_sf"/>
</dbReference>
<dbReference type="Pfam" id="PF00072">
    <property type="entry name" value="Response_reg"/>
    <property type="match status" value="1"/>
</dbReference>
<feature type="transmembrane region" description="Helical" evidence="7">
    <location>
        <begin position="37"/>
        <end position="54"/>
    </location>
</feature>
<feature type="domain" description="Response regulatory" evidence="9">
    <location>
        <begin position="336"/>
        <end position="452"/>
    </location>
</feature>
<dbReference type="PROSITE" id="PS50110">
    <property type="entry name" value="RESPONSE_REGULATORY"/>
    <property type="match status" value="1"/>
</dbReference>
<evidence type="ECO:0000259" key="8">
    <source>
        <dbReference type="PROSITE" id="PS50109"/>
    </source>
</evidence>
<accession>A0ABT8VVZ8</accession>
<gene>
    <name evidence="10" type="ORF">QVZ43_00440</name>
</gene>
<dbReference type="SUPFAM" id="SSF47384">
    <property type="entry name" value="Homodimeric domain of signal transducing histidine kinase"/>
    <property type="match status" value="1"/>
</dbReference>
<dbReference type="SMART" id="SM00388">
    <property type="entry name" value="HisKA"/>
    <property type="match status" value="1"/>
</dbReference>
<dbReference type="GO" id="GO:0016301">
    <property type="term" value="F:kinase activity"/>
    <property type="evidence" value="ECO:0007669"/>
    <property type="project" value="UniProtKB-KW"/>
</dbReference>
<comment type="catalytic activity">
    <reaction evidence="1">
        <text>ATP + protein L-histidine = ADP + protein N-phospho-L-histidine.</text>
        <dbReference type="EC" id="2.7.13.3"/>
    </reaction>
</comment>
<sequence length="470" mass="51557">MSPVSSLILWRPRLGTAALFLTLQFTLPFLISWQGFVGTSSLIAVLAAGTYYLAAINISKLRAQLGATFKDLQKQTREIASLKKELNKSEKESIERSRLFAAASHDLRQPLQSIGLLLFSLENRLEDNEIKELIRDLERSHQSMSDLFSSILEISKIDSNSLEVNRGPLPLDDIVSALEIEMLPIAQQQGLSLSMERSKRVVYSDELLLTRILRNLLHNSIIHTDEGTVSLSYITAPQSLSVVISDTGPGIPKPELNKVFSEFYQLRRHNHSKGGAGLGLSIVSRLCGLLGHDLSIKSTVGKGTSISIRVALAKDPSAATSSFIPMLLGDELSGLHVLVVEDDKNALNTISNVLRSWGCFVYQARTPEAALSLAARHNNLSFVLVDYHLSSSISGIKLFNRIKEPRLRDLQGLLVTGDKSTVVLKEAQLAGLQVLPKPLQPAKLRNAIRRSLAIRSPHSATRSGQGVNEP</sequence>
<proteinExistence type="predicted"/>
<evidence type="ECO:0000256" key="5">
    <source>
        <dbReference type="ARBA" id="ARBA00022777"/>
    </source>
</evidence>
<dbReference type="InterPro" id="IPR003661">
    <property type="entry name" value="HisK_dim/P_dom"/>
</dbReference>
<dbReference type="Pfam" id="PF00512">
    <property type="entry name" value="HisKA"/>
    <property type="match status" value="1"/>
</dbReference>
<keyword evidence="7" id="KW-0812">Transmembrane</keyword>
<dbReference type="PANTHER" id="PTHR43047:SF9">
    <property type="entry name" value="HISTIDINE KINASE"/>
    <property type="match status" value="1"/>
</dbReference>
<feature type="modified residue" description="4-aspartylphosphate" evidence="6">
    <location>
        <position position="386"/>
    </location>
</feature>